<dbReference type="HAMAP" id="MF_01350">
    <property type="entry name" value="NDH1_NuoH"/>
    <property type="match status" value="1"/>
</dbReference>
<keyword evidence="10 14" id="KW-0472">Membrane</keyword>
<evidence type="ECO:0000256" key="12">
    <source>
        <dbReference type="RuleBase" id="RU000471"/>
    </source>
</evidence>
<dbReference type="PROSITE" id="PS00667">
    <property type="entry name" value="COMPLEX1_ND1_1"/>
    <property type="match status" value="1"/>
</dbReference>
<dbReference type="PROSITE" id="PS00668">
    <property type="entry name" value="COMPLEX1_ND1_2"/>
    <property type="match status" value="1"/>
</dbReference>
<evidence type="ECO:0000256" key="13">
    <source>
        <dbReference type="RuleBase" id="RU000473"/>
    </source>
</evidence>
<evidence type="ECO:0000256" key="11">
    <source>
        <dbReference type="ARBA" id="ARBA00049551"/>
    </source>
</evidence>
<keyword evidence="5" id="KW-0813">Transport</keyword>
<feature type="transmembrane region" description="Helical" evidence="14">
    <location>
        <begin position="237"/>
        <end position="257"/>
    </location>
</feature>
<feature type="transmembrane region" description="Helical" evidence="14">
    <location>
        <begin position="299"/>
        <end position="320"/>
    </location>
</feature>
<keyword evidence="13 15" id="KW-0496">Mitochondrion</keyword>
<dbReference type="AlphaFoldDB" id="K7XA31"/>
<dbReference type="GO" id="GO:0005743">
    <property type="term" value="C:mitochondrial inner membrane"/>
    <property type="evidence" value="ECO:0007669"/>
    <property type="project" value="UniProtKB-SubCell"/>
</dbReference>
<feature type="transmembrane region" description="Helical" evidence="14">
    <location>
        <begin position="177"/>
        <end position="194"/>
    </location>
</feature>
<feature type="transmembrane region" description="Helical" evidence="14">
    <location>
        <begin position="6"/>
        <end position="29"/>
    </location>
</feature>
<keyword evidence="13" id="KW-0830">Ubiquinone</keyword>
<dbReference type="Pfam" id="PF00146">
    <property type="entry name" value="NADHdh"/>
    <property type="match status" value="1"/>
</dbReference>
<feature type="transmembrane region" description="Helical" evidence="14">
    <location>
        <begin position="72"/>
        <end position="93"/>
    </location>
</feature>
<evidence type="ECO:0000256" key="6">
    <source>
        <dbReference type="ARBA" id="ARBA00022692"/>
    </source>
</evidence>
<proteinExistence type="inferred from homology"/>
<evidence type="ECO:0000256" key="2">
    <source>
        <dbReference type="ARBA" id="ARBA00010535"/>
    </source>
</evidence>
<feature type="transmembrane region" description="Helical" evidence="14">
    <location>
        <begin position="263"/>
        <end position="279"/>
    </location>
</feature>
<comment type="catalytic activity">
    <reaction evidence="11 13">
        <text>a ubiquinone + NADH + 5 H(+)(in) = a ubiquinol + NAD(+) + 4 H(+)(out)</text>
        <dbReference type="Rhea" id="RHEA:29091"/>
        <dbReference type="Rhea" id="RHEA-COMP:9565"/>
        <dbReference type="Rhea" id="RHEA-COMP:9566"/>
        <dbReference type="ChEBI" id="CHEBI:15378"/>
        <dbReference type="ChEBI" id="CHEBI:16389"/>
        <dbReference type="ChEBI" id="CHEBI:17976"/>
        <dbReference type="ChEBI" id="CHEBI:57540"/>
        <dbReference type="ChEBI" id="CHEBI:57945"/>
        <dbReference type="EC" id="7.1.1.2"/>
    </reaction>
</comment>
<dbReference type="GO" id="GO:0009060">
    <property type="term" value="P:aerobic respiration"/>
    <property type="evidence" value="ECO:0007669"/>
    <property type="project" value="TreeGrafter"/>
</dbReference>
<evidence type="ECO:0000313" key="15">
    <source>
        <dbReference type="EMBL" id="AFX67673.1"/>
    </source>
</evidence>
<dbReference type="PANTHER" id="PTHR11432:SF3">
    <property type="entry name" value="NADH-UBIQUINONE OXIDOREDUCTASE CHAIN 1"/>
    <property type="match status" value="1"/>
</dbReference>
<feature type="transmembrane region" description="Helical" evidence="14">
    <location>
        <begin position="105"/>
        <end position="129"/>
    </location>
</feature>
<gene>
    <name evidence="15" type="primary">nd1</name>
</gene>
<feature type="transmembrane region" description="Helical" evidence="14">
    <location>
        <begin position="150"/>
        <end position="171"/>
    </location>
</feature>
<evidence type="ECO:0000256" key="1">
    <source>
        <dbReference type="ARBA" id="ARBA00004141"/>
    </source>
</evidence>
<evidence type="ECO:0000256" key="7">
    <source>
        <dbReference type="ARBA" id="ARBA00022982"/>
    </source>
</evidence>
<keyword evidence="5" id="KW-0679">Respiratory chain</keyword>
<evidence type="ECO:0000256" key="10">
    <source>
        <dbReference type="ARBA" id="ARBA00023136"/>
    </source>
</evidence>
<dbReference type="EC" id="7.1.1.2" evidence="3 13"/>
<evidence type="ECO:0000256" key="14">
    <source>
        <dbReference type="SAM" id="Phobius"/>
    </source>
</evidence>
<dbReference type="InterPro" id="IPR018086">
    <property type="entry name" value="NADH_UbQ_OxRdtase_su1_CS"/>
</dbReference>
<evidence type="ECO:0000256" key="3">
    <source>
        <dbReference type="ARBA" id="ARBA00012944"/>
    </source>
</evidence>
<evidence type="ECO:0000256" key="8">
    <source>
        <dbReference type="ARBA" id="ARBA00022989"/>
    </source>
</evidence>
<comment type="similarity">
    <text evidence="2 12">Belongs to the complex I subunit 1 family.</text>
</comment>
<dbReference type="EMBL" id="KC133861">
    <property type="protein sequence ID" value="AFX67673.1"/>
    <property type="molecule type" value="Genomic_DNA"/>
</dbReference>
<reference evidence="15" key="1">
    <citation type="journal article" date="2013" name="Mol. Phylogenet. Evol.">
        <title>Phylogeny and biogeography of rainbowfishes (Melanotaeniidae) from Australia and New Guinea.</title>
        <authorList>
            <person name="Unmack P.J."/>
            <person name="Allen G.R."/>
            <person name="Johnson J.B."/>
        </authorList>
    </citation>
    <scope>NUCLEOTIDE SEQUENCE</scope>
    <source>
        <strain evidence="15">Marf.exHB.1</strain>
    </source>
</reference>
<dbReference type="InterPro" id="IPR001694">
    <property type="entry name" value="NADH_UbQ_OxRdtase_su1/FPO"/>
</dbReference>
<sequence>MMTTLVLPIINSLILIVFILLAVALLTLVERKVLSYMQLRKGPNVVGPYGLLQPVADGLKLFMKEPVRPSTASSLMFLLAPILALTLALTLWAPMPLPSPMADMTLGILFILAISSLTVYTILGSGWASNSKYALIGALRAVAQTISYEVSLGLILLSTIIFAGGFTLQTFNIAQEAIWLVVPAWPLAIMWYVSTLAETNRAPFDLTEGESELVSGFNVEYAGGPFALFFLAEYANILLMNTLSAILFLGTSIIYYAPEISTLLLMTKATLLSTMFLWVRASYPRFRYDQLMHLTWKNFLPLTLAMVIWHFALSLALAGLPPHL</sequence>
<comment type="subcellular location">
    <subcellularLocation>
        <location evidence="1">Membrane</location>
        <topology evidence="1">Multi-pass membrane protein</topology>
    </subcellularLocation>
    <subcellularLocation>
        <location evidence="12">Mitochondrion inner membrane</location>
        <topology evidence="12">Multi-pass membrane protein</topology>
    </subcellularLocation>
</comment>
<name>K7XA31_9TELE</name>
<dbReference type="PANTHER" id="PTHR11432">
    <property type="entry name" value="NADH DEHYDROGENASE SUBUNIT 1"/>
    <property type="match status" value="1"/>
</dbReference>
<protein>
    <recommendedName>
        <fullName evidence="4 13">NADH-ubiquinone oxidoreductase chain 1</fullName>
        <ecNumber evidence="3 13">7.1.1.2</ecNumber>
    </recommendedName>
</protein>
<evidence type="ECO:0000256" key="9">
    <source>
        <dbReference type="ARBA" id="ARBA00023027"/>
    </source>
</evidence>
<geneLocation type="mitochondrion" evidence="15"/>
<keyword evidence="9 12" id="KW-0520">NAD</keyword>
<dbReference type="GO" id="GO:0008137">
    <property type="term" value="F:NADH dehydrogenase (ubiquinone) activity"/>
    <property type="evidence" value="ECO:0007669"/>
    <property type="project" value="UniProtKB-EC"/>
</dbReference>
<evidence type="ECO:0000256" key="5">
    <source>
        <dbReference type="ARBA" id="ARBA00022660"/>
    </source>
</evidence>
<organism evidence="15">
    <name type="scientific">Melanotaenia arfakensis</name>
    <name type="common">Arfak rainbowfish</name>
    <dbReference type="NCBI Taxonomy" id="1250791"/>
    <lineage>
        <taxon>Eukaryota</taxon>
        <taxon>Metazoa</taxon>
        <taxon>Chordata</taxon>
        <taxon>Craniata</taxon>
        <taxon>Vertebrata</taxon>
        <taxon>Euteleostomi</taxon>
        <taxon>Actinopterygii</taxon>
        <taxon>Neopterygii</taxon>
        <taxon>Teleostei</taxon>
        <taxon>Neoteleostei</taxon>
        <taxon>Acanthomorphata</taxon>
        <taxon>Ovalentaria</taxon>
        <taxon>Atherinomorphae</taxon>
        <taxon>Atheriniformes</taxon>
        <taxon>Melanotaeniidae</taxon>
        <taxon>Melanotaenia</taxon>
    </lineage>
</organism>
<keyword evidence="8 14" id="KW-1133">Transmembrane helix</keyword>
<keyword evidence="7" id="KW-0249">Electron transport</keyword>
<accession>K7XA31</accession>
<keyword evidence="6 12" id="KW-0812">Transmembrane</keyword>
<evidence type="ECO:0000256" key="4">
    <source>
        <dbReference type="ARBA" id="ARBA00021009"/>
    </source>
</evidence>
<dbReference type="GO" id="GO:0003954">
    <property type="term" value="F:NADH dehydrogenase activity"/>
    <property type="evidence" value="ECO:0007669"/>
    <property type="project" value="TreeGrafter"/>
</dbReference>